<dbReference type="InterPro" id="IPR000873">
    <property type="entry name" value="AMP-dep_synth/lig_dom"/>
</dbReference>
<dbReference type="GO" id="GO:0031956">
    <property type="term" value="F:medium-chain fatty acid-CoA ligase activity"/>
    <property type="evidence" value="ECO:0007669"/>
    <property type="project" value="TreeGrafter"/>
</dbReference>
<proteinExistence type="inferred from homology"/>
<dbReference type="InterPro" id="IPR020845">
    <property type="entry name" value="AMP-binding_CS"/>
</dbReference>
<dbReference type="PROSITE" id="PS00455">
    <property type="entry name" value="AMP_BINDING"/>
    <property type="match status" value="1"/>
</dbReference>
<dbReference type="Proteomes" id="UP000002366">
    <property type="component" value="Chromosome"/>
</dbReference>
<keyword evidence="2 5" id="KW-0436">Ligase</keyword>
<evidence type="ECO:0000259" key="4">
    <source>
        <dbReference type="Pfam" id="PF13193"/>
    </source>
</evidence>
<dbReference type="EMBL" id="CP001997">
    <property type="protein sequence ID" value="ADE57904.1"/>
    <property type="molecule type" value="Genomic_DNA"/>
</dbReference>
<dbReference type="PANTHER" id="PTHR43201:SF5">
    <property type="entry name" value="MEDIUM-CHAIN ACYL-COA LIGASE ACSF2, MITOCHONDRIAL"/>
    <property type="match status" value="1"/>
</dbReference>
<dbReference type="RefSeq" id="WP_013049166.1">
    <property type="nucleotide sequence ID" value="NC_014011.1"/>
</dbReference>
<evidence type="ECO:0000313" key="6">
    <source>
        <dbReference type="Proteomes" id="UP000002366"/>
    </source>
</evidence>
<sequence>MRKRLEEIAFSRLKNDKDNAILWWEGKWLSGSHVLDVVDQCRKNLEEKGFGAGDRLVLFLPNSPLVLYLSLAVWQLGGTVVPLNSRSGKEATIAMLHHICPWGVITSDEKGVVAEALSLSSFPWTVAPLEGPLPPFQGRHVEKGDPEVAVIFATSGTTGDPKAVPLTHSNLYDNTLKVQQTIEGFEEHQTLLNVLPNFHSLGYTICGLLPMLWGLREVIVPSFMPTKNFFRALRDSETNILIAVPTMLPFLLGAVSKGEALPSSLQYILTGGGALEPELEQRVRDTFSVIIYQGYGLTECSPVVSCNPNDTMRKEGTVGPALPGYSLDVRDEEGNSLKKGKEGVLWVKGPSVASGYLKAPELTAERFSEGWFNTGDMVRIDEDGFITILDRVSDMLIVGGYNVFPQEIERILKRHPDVIEAAVIGGKHPVSGEIPVAFVVREEGSGLTSSELANFCKDQLAYYKIPRKICFVRELPLSGVGKVLRRKLREQQLRELEQNNRVI</sequence>
<organism evidence="5 6">
    <name type="scientific">Aminobacterium colombiense (strain DSM 12261 / ALA-1)</name>
    <dbReference type="NCBI Taxonomy" id="572547"/>
    <lineage>
        <taxon>Bacteria</taxon>
        <taxon>Thermotogati</taxon>
        <taxon>Synergistota</taxon>
        <taxon>Synergistia</taxon>
        <taxon>Synergistales</taxon>
        <taxon>Aminobacteriaceae</taxon>
        <taxon>Aminobacterium</taxon>
    </lineage>
</organism>
<dbReference type="FunFam" id="3.30.300.30:FF:000008">
    <property type="entry name" value="2,3-dihydroxybenzoate-AMP ligase"/>
    <property type="match status" value="1"/>
</dbReference>
<dbReference type="PANTHER" id="PTHR43201">
    <property type="entry name" value="ACYL-COA SYNTHETASE"/>
    <property type="match status" value="1"/>
</dbReference>
<dbReference type="KEGG" id="aco:Amico_1791"/>
<comment type="similarity">
    <text evidence="1">Belongs to the ATP-dependent AMP-binding enzyme family.</text>
</comment>
<dbReference type="InterPro" id="IPR025110">
    <property type="entry name" value="AMP-bd_C"/>
</dbReference>
<dbReference type="GO" id="GO:0006631">
    <property type="term" value="P:fatty acid metabolic process"/>
    <property type="evidence" value="ECO:0007669"/>
    <property type="project" value="TreeGrafter"/>
</dbReference>
<dbReference type="InterPro" id="IPR042099">
    <property type="entry name" value="ANL_N_sf"/>
</dbReference>
<dbReference type="SUPFAM" id="SSF56801">
    <property type="entry name" value="Acetyl-CoA synthetase-like"/>
    <property type="match status" value="1"/>
</dbReference>
<accession>D5EH72</accession>
<feature type="domain" description="AMP-binding enzyme C-terminal" evidence="4">
    <location>
        <begin position="407"/>
        <end position="482"/>
    </location>
</feature>
<dbReference type="Pfam" id="PF00501">
    <property type="entry name" value="AMP-binding"/>
    <property type="match status" value="1"/>
</dbReference>
<keyword evidence="6" id="KW-1185">Reference proteome</keyword>
<dbReference type="Pfam" id="PF13193">
    <property type="entry name" value="AMP-binding_C"/>
    <property type="match status" value="1"/>
</dbReference>
<feature type="domain" description="AMP-dependent synthetase/ligase" evidence="3">
    <location>
        <begin position="15"/>
        <end position="357"/>
    </location>
</feature>
<dbReference type="HOGENOM" id="CLU_000022_59_10_0"/>
<reference evidence="5 6" key="1">
    <citation type="journal article" date="2010" name="Stand. Genomic Sci.">
        <title>Complete genome sequence of Aminobacterium colombiense type strain (ALA-1).</title>
        <authorList>
            <person name="Chertkov O."/>
            <person name="Sikorski J."/>
            <person name="Brambilla E."/>
            <person name="Lapidus A."/>
            <person name="Copeland A."/>
            <person name="Glavina Del Rio T."/>
            <person name="Nolan M."/>
            <person name="Lucas S."/>
            <person name="Tice H."/>
            <person name="Cheng J.F."/>
            <person name="Han C."/>
            <person name="Detter J.C."/>
            <person name="Bruce D."/>
            <person name="Tapia R."/>
            <person name="Goodwin L."/>
            <person name="Pitluck S."/>
            <person name="Liolios K."/>
            <person name="Ivanova N."/>
            <person name="Mavromatis K."/>
            <person name="Ovchinnikova G."/>
            <person name="Pati A."/>
            <person name="Chen A."/>
            <person name="Palaniappan K."/>
            <person name="Land M."/>
            <person name="Hauser L."/>
            <person name="Chang Y.J."/>
            <person name="Jeffries C.D."/>
            <person name="Spring S."/>
            <person name="Rohde M."/>
            <person name="Goker M."/>
            <person name="Bristow J."/>
            <person name="Eisen J.A."/>
            <person name="Markowitz V."/>
            <person name="Hugenholtz P."/>
            <person name="Kyrpides N.C."/>
            <person name="Klenk H.P."/>
        </authorList>
    </citation>
    <scope>NUCLEOTIDE SEQUENCE [LARGE SCALE GENOMIC DNA]</scope>
    <source>
        <strain evidence="6">DSM 12261 / ALA-1</strain>
    </source>
</reference>
<dbReference type="Gene3D" id="3.40.50.12780">
    <property type="entry name" value="N-terminal domain of ligase-like"/>
    <property type="match status" value="1"/>
</dbReference>
<dbReference type="InterPro" id="IPR045851">
    <property type="entry name" value="AMP-bd_C_sf"/>
</dbReference>
<name>D5EH72_AMICL</name>
<evidence type="ECO:0000256" key="1">
    <source>
        <dbReference type="ARBA" id="ARBA00006432"/>
    </source>
</evidence>
<evidence type="ECO:0000256" key="2">
    <source>
        <dbReference type="ARBA" id="ARBA00022598"/>
    </source>
</evidence>
<dbReference type="eggNOG" id="COG0318">
    <property type="taxonomic scope" value="Bacteria"/>
</dbReference>
<dbReference type="STRING" id="572547.Amico_1791"/>
<gene>
    <name evidence="5" type="ordered locus">Amico_1791</name>
</gene>
<dbReference type="AlphaFoldDB" id="D5EH72"/>
<evidence type="ECO:0000313" key="5">
    <source>
        <dbReference type="EMBL" id="ADE57904.1"/>
    </source>
</evidence>
<protein>
    <submittedName>
        <fullName evidence="5">AMP-dependent synthetase and ligase</fullName>
    </submittedName>
</protein>
<dbReference type="OrthoDB" id="9778383at2"/>
<dbReference type="Gene3D" id="3.30.300.30">
    <property type="match status" value="1"/>
</dbReference>
<evidence type="ECO:0000259" key="3">
    <source>
        <dbReference type="Pfam" id="PF00501"/>
    </source>
</evidence>